<evidence type="ECO:0000313" key="8">
    <source>
        <dbReference type="EMBL" id="OSX78634.1"/>
    </source>
</evidence>
<comment type="cofactor">
    <cofactor evidence="1">
        <name>NAD(+)</name>
        <dbReference type="ChEBI" id="CHEBI:57540"/>
    </cofactor>
</comment>
<evidence type="ECO:0000313" key="9">
    <source>
        <dbReference type="Proteomes" id="UP000218209"/>
    </source>
</evidence>
<organism evidence="8 9">
    <name type="scientific">Porphyra umbilicalis</name>
    <name type="common">Purple laver</name>
    <name type="synonym">Red alga</name>
    <dbReference type="NCBI Taxonomy" id="2786"/>
    <lineage>
        <taxon>Eukaryota</taxon>
        <taxon>Rhodophyta</taxon>
        <taxon>Bangiophyceae</taxon>
        <taxon>Bangiales</taxon>
        <taxon>Bangiaceae</taxon>
        <taxon>Porphyra</taxon>
    </lineage>
</organism>
<evidence type="ECO:0000256" key="5">
    <source>
        <dbReference type="ARBA" id="ARBA00023239"/>
    </source>
</evidence>
<feature type="domain" description="3-dehydroquinate synthase N-terminal" evidence="6">
    <location>
        <begin position="95"/>
        <end position="210"/>
    </location>
</feature>
<keyword evidence="4" id="KW-0520">NAD</keyword>
<dbReference type="InterPro" id="IPR056179">
    <property type="entry name" value="DHQS_C"/>
</dbReference>
<feature type="domain" description="3-dehydroquinate synthase C-terminal" evidence="7">
    <location>
        <begin position="284"/>
        <end position="389"/>
    </location>
</feature>
<evidence type="ECO:0000256" key="2">
    <source>
        <dbReference type="ARBA" id="ARBA00022723"/>
    </source>
</evidence>
<proteinExistence type="predicted"/>
<dbReference type="OrthoDB" id="197068at2759"/>
<dbReference type="CDD" id="cd08199">
    <property type="entry name" value="EEVS"/>
    <property type="match status" value="1"/>
</dbReference>
<evidence type="ECO:0000259" key="6">
    <source>
        <dbReference type="Pfam" id="PF01761"/>
    </source>
</evidence>
<dbReference type="InterPro" id="IPR050071">
    <property type="entry name" value="Dehydroquinate_synthase"/>
</dbReference>
<dbReference type="Gene3D" id="3.40.50.1970">
    <property type="match status" value="1"/>
</dbReference>
<evidence type="ECO:0000256" key="3">
    <source>
        <dbReference type="ARBA" id="ARBA00022741"/>
    </source>
</evidence>
<keyword evidence="5" id="KW-0456">Lyase</keyword>
<dbReference type="EMBL" id="KV918808">
    <property type="protein sequence ID" value="OSX78634.1"/>
    <property type="molecule type" value="Genomic_DNA"/>
</dbReference>
<sequence>MTPVPRAPHNVFVHDAPGGGCTRAWTNYFELPVEYTVEMYTDLLNPANPTLAHRHRPAGTPARRFLVVDAAVAEVYGARLAAYFDAQGIPTRTLILRGEEENKTLPAVHALFEALVDFGLHRREPILAIGGGVVLDIVGFAASMYRRGVPYIRVPTTLLALVDASVGVKTGVDWADPVHGGLKNRMGAFYPPLAAFLDVAFVATQDERNVVNGLGEVMKLALVRSAELFALLEVHGRALIDSRFGGVAPAPAPAPTPAAAASTATDADAGEAATTTAAAATTAATIAPVATRVVELSVQMMLEELGPNLWEANLERVVDYGHTFSKILEMNHPAGPDGLMHGEAVNLDGVLCVVLSARRGWIDGATRDRILRVMARLALPTWHDGCGVEVLWAGLVDAVEHRGGRQRLPLVTAIGEAVVVNDVTLEELGEALAELRALHQPGGMLHRSLVGGK</sequence>
<keyword evidence="2" id="KW-0479">Metal-binding</keyword>
<reference evidence="8 9" key="1">
    <citation type="submission" date="2017-03" db="EMBL/GenBank/DDBJ databases">
        <title>WGS assembly of Porphyra umbilicalis.</title>
        <authorList>
            <person name="Brawley S.H."/>
            <person name="Blouin N.A."/>
            <person name="Ficko-Blean E."/>
            <person name="Wheeler G.L."/>
            <person name="Lohr M."/>
            <person name="Goodson H.V."/>
            <person name="Jenkins J.W."/>
            <person name="Blaby-Haas C.E."/>
            <person name="Helliwell K.E."/>
            <person name="Chan C."/>
            <person name="Marriage T."/>
            <person name="Bhattacharya D."/>
            <person name="Klein A.S."/>
            <person name="Badis Y."/>
            <person name="Brodie J."/>
            <person name="Cao Y."/>
            <person name="Collen J."/>
            <person name="Dittami S.M."/>
            <person name="Gachon C.M."/>
            <person name="Green B.R."/>
            <person name="Karpowicz S."/>
            <person name="Kim J.W."/>
            <person name="Kudahl U."/>
            <person name="Lin S."/>
            <person name="Michel G."/>
            <person name="Mittag M."/>
            <person name="Olson B.J."/>
            <person name="Pangilinan J."/>
            <person name="Peng Y."/>
            <person name="Qiu H."/>
            <person name="Shu S."/>
            <person name="Singer J.T."/>
            <person name="Smith A.G."/>
            <person name="Sprecher B.N."/>
            <person name="Wagner V."/>
            <person name="Wang W."/>
            <person name="Wang Z.-Y."/>
            <person name="Yan J."/>
            <person name="Yarish C."/>
            <person name="Zoeuner-Riek S."/>
            <person name="Zhuang Y."/>
            <person name="Zou Y."/>
            <person name="Lindquist E.A."/>
            <person name="Grimwood J."/>
            <person name="Barry K."/>
            <person name="Rokhsar D.S."/>
            <person name="Schmutz J."/>
            <person name="Stiller J.W."/>
            <person name="Grossman A.R."/>
            <person name="Prochnik S.E."/>
        </authorList>
    </citation>
    <scope>NUCLEOTIDE SEQUENCE [LARGE SCALE GENOMIC DNA]</scope>
    <source>
        <strain evidence="8">4086291</strain>
    </source>
</reference>
<keyword evidence="9" id="KW-1185">Reference proteome</keyword>
<accession>A0A1X6PCS1</accession>
<dbReference type="AlphaFoldDB" id="A0A1X6PCS1"/>
<dbReference type="GO" id="GO:0046872">
    <property type="term" value="F:metal ion binding"/>
    <property type="evidence" value="ECO:0007669"/>
    <property type="project" value="UniProtKB-KW"/>
</dbReference>
<evidence type="ECO:0000256" key="4">
    <source>
        <dbReference type="ARBA" id="ARBA00023027"/>
    </source>
</evidence>
<dbReference type="Proteomes" id="UP000218209">
    <property type="component" value="Unassembled WGS sequence"/>
</dbReference>
<dbReference type="GO" id="GO:0003856">
    <property type="term" value="F:3-dehydroquinate synthase activity"/>
    <property type="evidence" value="ECO:0007669"/>
    <property type="project" value="TreeGrafter"/>
</dbReference>
<keyword evidence="3" id="KW-0547">Nucleotide-binding</keyword>
<dbReference type="InterPro" id="IPR035872">
    <property type="entry name" value="EEVS-like"/>
</dbReference>
<dbReference type="PANTHER" id="PTHR43622:SF3">
    <property type="entry name" value="2-EPI-5-EPI-VALIOLONE SYNTHASE"/>
    <property type="match status" value="1"/>
</dbReference>
<evidence type="ECO:0000256" key="1">
    <source>
        <dbReference type="ARBA" id="ARBA00001911"/>
    </source>
</evidence>
<protein>
    <submittedName>
        <fullName evidence="8">Uncharacterized protein</fullName>
    </submittedName>
</protein>
<dbReference type="PANTHER" id="PTHR43622">
    <property type="entry name" value="3-DEHYDROQUINATE SYNTHASE"/>
    <property type="match status" value="1"/>
</dbReference>
<name>A0A1X6PCS1_PORUM</name>
<dbReference type="SUPFAM" id="SSF56796">
    <property type="entry name" value="Dehydroquinate synthase-like"/>
    <property type="match status" value="1"/>
</dbReference>
<dbReference type="Pfam" id="PF24621">
    <property type="entry name" value="DHQS_C"/>
    <property type="match status" value="1"/>
</dbReference>
<dbReference type="GO" id="GO:0000166">
    <property type="term" value="F:nucleotide binding"/>
    <property type="evidence" value="ECO:0007669"/>
    <property type="project" value="UniProtKB-KW"/>
</dbReference>
<gene>
    <name evidence="8" type="ORF">BU14_0104s0008</name>
</gene>
<dbReference type="Gene3D" id="1.20.1090.10">
    <property type="entry name" value="Dehydroquinate synthase-like - alpha domain"/>
    <property type="match status" value="1"/>
</dbReference>
<dbReference type="GO" id="GO:0017000">
    <property type="term" value="P:antibiotic biosynthetic process"/>
    <property type="evidence" value="ECO:0007669"/>
    <property type="project" value="InterPro"/>
</dbReference>
<dbReference type="Pfam" id="PF01761">
    <property type="entry name" value="DHQ_synthase"/>
    <property type="match status" value="1"/>
</dbReference>
<evidence type="ECO:0000259" key="7">
    <source>
        <dbReference type="Pfam" id="PF24621"/>
    </source>
</evidence>
<dbReference type="InterPro" id="IPR030960">
    <property type="entry name" value="DHQS/DOIS_N"/>
</dbReference>